<feature type="domain" description="F-box" evidence="2">
    <location>
        <begin position="69"/>
        <end position="106"/>
    </location>
</feature>
<dbReference type="PANTHER" id="PTHR34223:SF51">
    <property type="entry name" value="OS06G0556300 PROTEIN"/>
    <property type="match status" value="1"/>
</dbReference>
<dbReference type="Pfam" id="PF12937">
    <property type="entry name" value="F-box-like"/>
    <property type="match status" value="1"/>
</dbReference>
<dbReference type="InterPro" id="IPR053781">
    <property type="entry name" value="F-box_AtFBL13-like"/>
</dbReference>
<dbReference type="CDD" id="cd22160">
    <property type="entry name" value="F-box_AtFBL13-like"/>
    <property type="match status" value="1"/>
</dbReference>
<dbReference type="OrthoDB" id="1939276at2759"/>
<evidence type="ECO:0000256" key="1">
    <source>
        <dbReference type="SAM" id="MobiDB-lite"/>
    </source>
</evidence>
<feature type="compositionally biased region" description="Basic residues" evidence="1">
    <location>
        <begin position="1"/>
        <end position="17"/>
    </location>
</feature>
<dbReference type="InterPro" id="IPR053197">
    <property type="entry name" value="F-box_SCFL_complex_component"/>
</dbReference>
<reference evidence="3" key="1">
    <citation type="submission" date="2022-02" db="EMBL/GenBank/DDBJ databases">
        <authorList>
            <person name="Henning P.M."/>
            <person name="McCubbin A.G."/>
            <person name="Shore J.S."/>
        </authorList>
    </citation>
    <scope>NUCLEOTIDE SEQUENCE</scope>
    <source>
        <strain evidence="3">F60SS</strain>
        <tissue evidence="3">Leaves</tissue>
    </source>
</reference>
<dbReference type="EMBL" id="JAKUCV010004460">
    <property type="protein sequence ID" value="KAJ4835294.1"/>
    <property type="molecule type" value="Genomic_DNA"/>
</dbReference>
<evidence type="ECO:0000259" key="2">
    <source>
        <dbReference type="PROSITE" id="PS50181"/>
    </source>
</evidence>
<sequence>MGKKKKLSKKWGKHSRVSLRTSQGMAADHPKRIKRLASLLSQCLDQLKNETTSSSTTTTTSSTTTTTTTISLNDLPDDVLLRILGYLPSTKQAIQASLISRRWRNLWFRLPCLLFPATGTDKGTGYLHQEQPAEQMFIHRTLVLRPHESPQLQRFYVQYYYSHCLPYLQGLCDLESWVYYAINHGVQELELDCYGPRYFDFPAGLSNANSSVRYLKITIRNTCPLYSHQPIKSLTSLRLERLHFDDDCHVSDMLSLCQNLESLSLENFRLGYTVSVIKIHFLKLKKLNLGMYNGNNKSLEIDCPNLTSLVMNHFEVRGIELNDVSSLEEARIYFPSSHYEQWLMVIKSVSHVRHLTTQSWCFKFLARKDLSNLSLFESPPCHLKHLEIRTDYSKFEVLAMASFLQLLPYLEMLILEPPCRPKNLYKVNFEPFWSNLSIFSYPT</sequence>
<feature type="non-terminal residue" evidence="3">
    <location>
        <position position="443"/>
    </location>
</feature>
<feature type="region of interest" description="Disordered" evidence="1">
    <location>
        <begin position="1"/>
        <end position="27"/>
    </location>
</feature>
<dbReference type="AlphaFoldDB" id="A0A9Q0FPE9"/>
<dbReference type="InterPro" id="IPR001810">
    <property type="entry name" value="F-box_dom"/>
</dbReference>
<gene>
    <name evidence="3" type="ORF">Tsubulata_030375</name>
</gene>
<dbReference type="InterPro" id="IPR055357">
    <property type="entry name" value="LRR_At1g61320_AtMIF1"/>
</dbReference>
<dbReference type="InterPro" id="IPR036047">
    <property type="entry name" value="F-box-like_dom_sf"/>
</dbReference>
<comment type="caution">
    <text evidence="3">The sequence shown here is derived from an EMBL/GenBank/DDBJ whole genome shotgun (WGS) entry which is preliminary data.</text>
</comment>
<dbReference type="PANTHER" id="PTHR34223">
    <property type="entry name" value="OS11G0201299 PROTEIN"/>
    <property type="match status" value="1"/>
</dbReference>
<keyword evidence="4" id="KW-1185">Reference proteome</keyword>
<dbReference type="Gene3D" id="1.20.1280.50">
    <property type="match status" value="1"/>
</dbReference>
<dbReference type="Pfam" id="PF23622">
    <property type="entry name" value="LRR_At1g61320_AtMIF1"/>
    <property type="match status" value="1"/>
</dbReference>
<reference evidence="3" key="2">
    <citation type="journal article" date="2023" name="Plants (Basel)">
        <title>Annotation of the Turnera subulata (Passifloraceae) Draft Genome Reveals the S-Locus Evolved after the Divergence of Turneroideae from Passifloroideae in a Stepwise Manner.</title>
        <authorList>
            <person name="Henning P.M."/>
            <person name="Roalson E.H."/>
            <person name="Mir W."/>
            <person name="McCubbin A.G."/>
            <person name="Shore J.S."/>
        </authorList>
    </citation>
    <scope>NUCLEOTIDE SEQUENCE</scope>
    <source>
        <strain evidence="3">F60SS</strain>
    </source>
</reference>
<name>A0A9Q0FPE9_9ROSI</name>
<dbReference type="Gene3D" id="3.80.10.10">
    <property type="entry name" value="Ribonuclease Inhibitor"/>
    <property type="match status" value="1"/>
</dbReference>
<dbReference type="SUPFAM" id="SSF81383">
    <property type="entry name" value="F-box domain"/>
    <property type="match status" value="1"/>
</dbReference>
<dbReference type="PROSITE" id="PS50181">
    <property type="entry name" value="FBOX"/>
    <property type="match status" value="1"/>
</dbReference>
<organism evidence="3 4">
    <name type="scientific">Turnera subulata</name>
    <dbReference type="NCBI Taxonomy" id="218843"/>
    <lineage>
        <taxon>Eukaryota</taxon>
        <taxon>Viridiplantae</taxon>
        <taxon>Streptophyta</taxon>
        <taxon>Embryophyta</taxon>
        <taxon>Tracheophyta</taxon>
        <taxon>Spermatophyta</taxon>
        <taxon>Magnoliopsida</taxon>
        <taxon>eudicotyledons</taxon>
        <taxon>Gunneridae</taxon>
        <taxon>Pentapetalae</taxon>
        <taxon>rosids</taxon>
        <taxon>fabids</taxon>
        <taxon>Malpighiales</taxon>
        <taxon>Passifloraceae</taxon>
        <taxon>Turnera</taxon>
    </lineage>
</organism>
<dbReference type="Proteomes" id="UP001141552">
    <property type="component" value="Unassembled WGS sequence"/>
</dbReference>
<dbReference type="SUPFAM" id="SSF52047">
    <property type="entry name" value="RNI-like"/>
    <property type="match status" value="1"/>
</dbReference>
<protein>
    <recommendedName>
        <fullName evidence="2">F-box domain-containing protein</fullName>
    </recommendedName>
</protein>
<dbReference type="InterPro" id="IPR032675">
    <property type="entry name" value="LRR_dom_sf"/>
</dbReference>
<proteinExistence type="predicted"/>
<dbReference type="SMART" id="SM00256">
    <property type="entry name" value="FBOX"/>
    <property type="match status" value="1"/>
</dbReference>
<accession>A0A9Q0FPE9</accession>
<evidence type="ECO:0000313" key="3">
    <source>
        <dbReference type="EMBL" id="KAJ4835294.1"/>
    </source>
</evidence>
<evidence type="ECO:0000313" key="4">
    <source>
        <dbReference type="Proteomes" id="UP001141552"/>
    </source>
</evidence>